<dbReference type="InterPro" id="IPR050091">
    <property type="entry name" value="PKS_NRPS_Biosynth_Enz"/>
</dbReference>
<keyword evidence="1" id="KW-0596">Phosphopantetheine</keyword>
<proteinExistence type="inferred from homology"/>
<comment type="caution">
    <text evidence="6">The sequence shown here is derived from an EMBL/GenBank/DDBJ whole genome shotgun (WGS) entry which is preliminary data.</text>
</comment>
<dbReference type="SUPFAM" id="SSF53901">
    <property type="entry name" value="Thiolase-like"/>
    <property type="match status" value="1"/>
</dbReference>
<dbReference type="Pfam" id="PF16197">
    <property type="entry name" value="KAsynt_C_assoc"/>
    <property type="match status" value="1"/>
</dbReference>
<evidence type="ECO:0000256" key="4">
    <source>
        <dbReference type="SAM" id="MobiDB-lite"/>
    </source>
</evidence>
<dbReference type="PANTHER" id="PTHR43775:SF37">
    <property type="entry name" value="SI:DKEY-61P9.11"/>
    <property type="match status" value="1"/>
</dbReference>
<dbReference type="Pfam" id="PF00109">
    <property type="entry name" value="ketoacyl-synt"/>
    <property type="match status" value="1"/>
</dbReference>
<dbReference type="InterPro" id="IPR014030">
    <property type="entry name" value="Ketoacyl_synth_N"/>
</dbReference>
<dbReference type="CDD" id="cd00833">
    <property type="entry name" value="PKS"/>
    <property type="match status" value="1"/>
</dbReference>
<dbReference type="Proteomes" id="UP000646749">
    <property type="component" value="Unassembled WGS sequence"/>
</dbReference>
<organism evidence="6 7">
    <name type="scientific">Plantactinospora endophytica</name>
    <dbReference type="NCBI Taxonomy" id="673535"/>
    <lineage>
        <taxon>Bacteria</taxon>
        <taxon>Bacillati</taxon>
        <taxon>Actinomycetota</taxon>
        <taxon>Actinomycetes</taxon>
        <taxon>Micromonosporales</taxon>
        <taxon>Micromonosporaceae</taxon>
        <taxon>Plantactinospora</taxon>
    </lineage>
</organism>
<evidence type="ECO:0000256" key="2">
    <source>
        <dbReference type="ARBA" id="ARBA00022553"/>
    </source>
</evidence>
<dbReference type="InterPro" id="IPR014031">
    <property type="entry name" value="Ketoacyl_synth_C"/>
</dbReference>
<dbReference type="EMBL" id="BONW01000028">
    <property type="protein sequence ID" value="GIG90429.1"/>
    <property type="molecule type" value="Genomic_DNA"/>
</dbReference>
<gene>
    <name evidence="6" type="ORF">Pen02_53650</name>
</gene>
<sequence>MGGKHVRSAEAPAGEPVAVIGLGCRLPGAHGPDRLWRLLTEAIDAVREVPADRFDIDAYYAPRPAPPGRTDSRWGGFVDQVAEFDAEFFGVPADEAAHLDPQQRLLLMTAWEALEDAGQLPDRLAGSRTAVYVGQSHTDYWDLQAGRLAGLGLPTLTGSQQRAMTAGRLSYAFDLRGASVTVDSAQSSAGVAVHLAAQGLRAGDADLALVAGVNLVLSPTPAVLFGQAGVLAADGRCKFGDAGADGFVRSDGIVVAVLKPLSAALADGDRVRAVLLGSGVSNDGRAKPSLTAPSVTGQVAAMRAAYRAAGIAPSEVDYVEAHGTGTRIDQVELAALTEVLGTDRPAGRPCLVGSIKTNIGHTEAAAGLAGLVKTVLCLEHATVPPSLHHRVPHPDVDWARVPLLVPDTSRPLPGRDGRHLAAVNGQSISGTNTHLVLASASPRPPTPAPVPGQTHTLVLSARDPVGLRALAEAYAVFLEPGGAGRTAALRDICHSTNDRRVRHPHQLAVSGTSHAELGGRLRDHLRGERPTGVGAPPPARPSVDPAARLVSLPLRPWRTSSHWLDVAAPPTPVPVS</sequence>
<name>A0ABQ4E6S7_9ACTN</name>
<dbReference type="Pfam" id="PF02801">
    <property type="entry name" value="Ketoacyl-synt_C"/>
    <property type="match status" value="1"/>
</dbReference>
<keyword evidence="7" id="KW-1185">Reference proteome</keyword>
<dbReference type="PANTHER" id="PTHR43775">
    <property type="entry name" value="FATTY ACID SYNTHASE"/>
    <property type="match status" value="1"/>
</dbReference>
<accession>A0ABQ4E6S7</accession>
<evidence type="ECO:0000256" key="1">
    <source>
        <dbReference type="ARBA" id="ARBA00022450"/>
    </source>
</evidence>
<evidence type="ECO:0000313" key="7">
    <source>
        <dbReference type="Proteomes" id="UP000646749"/>
    </source>
</evidence>
<dbReference type="InterPro" id="IPR016039">
    <property type="entry name" value="Thiolase-like"/>
</dbReference>
<dbReference type="InterPro" id="IPR032821">
    <property type="entry name" value="PKS_assoc"/>
</dbReference>
<evidence type="ECO:0000313" key="6">
    <source>
        <dbReference type="EMBL" id="GIG90429.1"/>
    </source>
</evidence>
<reference evidence="6 7" key="1">
    <citation type="submission" date="2021-01" db="EMBL/GenBank/DDBJ databases">
        <title>Whole genome shotgun sequence of Plantactinospora endophytica NBRC 110450.</title>
        <authorList>
            <person name="Komaki H."/>
            <person name="Tamura T."/>
        </authorList>
    </citation>
    <scope>NUCLEOTIDE SEQUENCE [LARGE SCALE GENOMIC DNA]</scope>
    <source>
        <strain evidence="6 7">NBRC 110450</strain>
    </source>
</reference>
<evidence type="ECO:0000256" key="3">
    <source>
        <dbReference type="RuleBase" id="RU003694"/>
    </source>
</evidence>
<protein>
    <recommendedName>
        <fullName evidence="5">Ketosynthase family 3 (KS3) domain-containing protein</fullName>
    </recommendedName>
</protein>
<dbReference type="InterPro" id="IPR020841">
    <property type="entry name" value="PKS_Beta-ketoAc_synthase_dom"/>
</dbReference>
<feature type="domain" description="Ketosynthase family 3 (KS3)" evidence="5">
    <location>
        <begin position="14"/>
        <end position="439"/>
    </location>
</feature>
<keyword evidence="2" id="KW-0597">Phosphoprotein</keyword>
<comment type="similarity">
    <text evidence="3">Belongs to the thiolase-like superfamily. Beta-ketoacyl-ACP synthases family.</text>
</comment>
<dbReference type="Gene3D" id="3.40.47.10">
    <property type="match status" value="1"/>
</dbReference>
<feature type="region of interest" description="Disordered" evidence="4">
    <location>
        <begin position="524"/>
        <end position="544"/>
    </location>
</feature>
<keyword evidence="3" id="KW-0808">Transferase</keyword>
<dbReference type="SMART" id="SM00825">
    <property type="entry name" value="PKS_KS"/>
    <property type="match status" value="1"/>
</dbReference>
<evidence type="ECO:0000259" key="5">
    <source>
        <dbReference type="PROSITE" id="PS52004"/>
    </source>
</evidence>
<dbReference type="PROSITE" id="PS52004">
    <property type="entry name" value="KS3_2"/>
    <property type="match status" value="1"/>
</dbReference>